<evidence type="ECO:0000313" key="2">
    <source>
        <dbReference type="Proteomes" id="UP001190700"/>
    </source>
</evidence>
<comment type="caution">
    <text evidence="1">The sequence shown here is derived from an EMBL/GenBank/DDBJ whole genome shotgun (WGS) entry which is preliminary data.</text>
</comment>
<sequence>MQPPFKCARRTKARVKRTDAIVNDAPYFGGLRGVVEHCIGRKTNPHLIRDMIVTHLKNNNSSDAELEALAIYMGHSVEMQRLHYDRRSQAQKVAPAVALLERTNARMSRSNLDK</sequence>
<protein>
    <submittedName>
        <fullName evidence="1">Uncharacterized protein</fullName>
    </submittedName>
</protein>
<name>A0AAE0F6U5_9CHLO</name>
<proteinExistence type="predicted"/>
<dbReference type="AlphaFoldDB" id="A0AAE0F6U5"/>
<keyword evidence="2" id="KW-1185">Reference proteome</keyword>
<organism evidence="1 2">
    <name type="scientific">Cymbomonas tetramitiformis</name>
    <dbReference type="NCBI Taxonomy" id="36881"/>
    <lineage>
        <taxon>Eukaryota</taxon>
        <taxon>Viridiplantae</taxon>
        <taxon>Chlorophyta</taxon>
        <taxon>Pyramimonadophyceae</taxon>
        <taxon>Pyramimonadales</taxon>
        <taxon>Pyramimonadaceae</taxon>
        <taxon>Cymbomonas</taxon>
    </lineage>
</organism>
<dbReference type="EMBL" id="LGRX02024793">
    <property type="protein sequence ID" value="KAK3253507.1"/>
    <property type="molecule type" value="Genomic_DNA"/>
</dbReference>
<dbReference type="Proteomes" id="UP001190700">
    <property type="component" value="Unassembled WGS sequence"/>
</dbReference>
<evidence type="ECO:0000313" key="1">
    <source>
        <dbReference type="EMBL" id="KAK3253507.1"/>
    </source>
</evidence>
<accession>A0AAE0F6U5</accession>
<reference evidence="1 2" key="1">
    <citation type="journal article" date="2015" name="Genome Biol. Evol.">
        <title>Comparative Genomics of a Bacterivorous Green Alga Reveals Evolutionary Causalities and Consequences of Phago-Mixotrophic Mode of Nutrition.</title>
        <authorList>
            <person name="Burns J.A."/>
            <person name="Paasch A."/>
            <person name="Narechania A."/>
            <person name="Kim E."/>
        </authorList>
    </citation>
    <scope>NUCLEOTIDE SEQUENCE [LARGE SCALE GENOMIC DNA]</scope>
    <source>
        <strain evidence="1 2">PLY_AMNH</strain>
    </source>
</reference>
<gene>
    <name evidence="1" type="ORF">CYMTET_37254</name>
</gene>